<evidence type="ECO:0000256" key="3">
    <source>
        <dbReference type="PIRSR" id="PIRSR623088-3"/>
    </source>
</evidence>
<organism evidence="5 6">
    <name type="scientific">Rhizoclosmatium globosum</name>
    <dbReference type="NCBI Taxonomy" id="329046"/>
    <lineage>
        <taxon>Eukaryota</taxon>
        <taxon>Fungi</taxon>
        <taxon>Fungi incertae sedis</taxon>
        <taxon>Chytridiomycota</taxon>
        <taxon>Chytridiomycota incertae sedis</taxon>
        <taxon>Chytridiomycetes</taxon>
        <taxon>Chytridiales</taxon>
        <taxon>Chytriomycetaceae</taxon>
        <taxon>Rhizoclosmatium</taxon>
    </lineage>
</organism>
<accession>A0A1Y2BRL3</accession>
<dbReference type="InterPro" id="IPR002073">
    <property type="entry name" value="PDEase_catalytic_dom"/>
</dbReference>
<reference evidence="5 6" key="1">
    <citation type="submission" date="2016-07" db="EMBL/GenBank/DDBJ databases">
        <title>Pervasive Adenine N6-methylation of Active Genes in Fungi.</title>
        <authorList>
            <consortium name="DOE Joint Genome Institute"/>
            <person name="Mondo S.J."/>
            <person name="Dannebaum R.O."/>
            <person name="Kuo R.C."/>
            <person name="Labutti K."/>
            <person name="Haridas S."/>
            <person name="Kuo A."/>
            <person name="Salamov A."/>
            <person name="Ahrendt S.R."/>
            <person name="Lipzen A."/>
            <person name="Sullivan W."/>
            <person name="Andreopoulos W.B."/>
            <person name="Clum A."/>
            <person name="Lindquist E."/>
            <person name="Daum C."/>
            <person name="Ramamoorthy G.K."/>
            <person name="Gryganskyi A."/>
            <person name="Culley D."/>
            <person name="Magnuson J.K."/>
            <person name="James T.Y."/>
            <person name="O'Malley M.A."/>
            <person name="Stajich J.E."/>
            <person name="Spatafora J.W."/>
            <person name="Visel A."/>
            <person name="Grigoriev I.V."/>
        </authorList>
    </citation>
    <scope>NUCLEOTIDE SEQUENCE [LARGE SCALE GENOMIC DNA]</scope>
    <source>
        <strain evidence="5 6">JEL800</strain>
    </source>
</reference>
<feature type="non-terminal residue" evidence="5">
    <location>
        <position position="1"/>
    </location>
</feature>
<dbReference type="OrthoDB" id="546632at2759"/>
<feature type="domain" description="PDEase" evidence="4">
    <location>
        <begin position="1"/>
        <end position="215"/>
    </location>
</feature>
<dbReference type="InterPro" id="IPR036971">
    <property type="entry name" value="PDEase_catalytic_dom_sf"/>
</dbReference>
<dbReference type="PROSITE" id="PS00126">
    <property type="entry name" value="PDEASE_I_1"/>
    <property type="match status" value="1"/>
</dbReference>
<comment type="caution">
    <text evidence="5">The sequence shown here is derived from an EMBL/GenBank/DDBJ whole genome shotgun (WGS) entry which is preliminary data.</text>
</comment>
<evidence type="ECO:0000313" key="5">
    <source>
        <dbReference type="EMBL" id="ORY37391.1"/>
    </source>
</evidence>
<dbReference type="PANTHER" id="PTHR11347">
    <property type="entry name" value="CYCLIC NUCLEOTIDE PHOSPHODIESTERASE"/>
    <property type="match status" value="1"/>
</dbReference>
<dbReference type="GO" id="GO:0004114">
    <property type="term" value="F:3',5'-cyclic-nucleotide phosphodiesterase activity"/>
    <property type="evidence" value="ECO:0007669"/>
    <property type="project" value="InterPro"/>
</dbReference>
<keyword evidence="6" id="KW-1185">Reference proteome</keyword>
<dbReference type="PRINTS" id="PR00387">
    <property type="entry name" value="PDIESTERASE1"/>
</dbReference>
<dbReference type="EMBL" id="MCGO01000050">
    <property type="protein sequence ID" value="ORY37391.1"/>
    <property type="molecule type" value="Genomic_DNA"/>
</dbReference>
<dbReference type="InterPro" id="IPR023174">
    <property type="entry name" value="PDEase_CS"/>
</dbReference>
<proteinExistence type="predicted"/>
<protein>
    <submittedName>
        <fullName evidence="5">HD-domain/PDEase-like protein</fullName>
    </submittedName>
</protein>
<dbReference type="GO" id="GO:0007165">
    <property type="term" value="P:signal transduction"/>
    <property type="evidence" value="ECO:0007669"/>
    <property type="project" value="InterPro"/>
</dbReference>
<dbReference type="InterPro" id="IPR023088">
    <property type="entry name" value="PDEase"/>
</dbReference>
<evidence type="ECO:0000259" key="4">
    <source>
        <dbReference type="PROSITE" id="PS51845"/>
    </source>
</evidence>
<evidence type="ECO:0000256" key="1">
    <source>
        <dbReference type="ARBA" id="ARBA00022723"/>
    </source>
</evidence>
<dbReference type="PROSITE" id="PS51845">
    <property type="entry name" value="PDEASE_I_2"/>
    <property type="match status" value="1"/>
</dbReference>
<keyword evidence="1 3" id="KW-0479">Metal-binding</keyword>
<dbReference type="Gene3D" id="1.10.1300.10">
    <property type="entry name" value="3'5'-cyclic nucleotide phosphodiesterase, catalytic domain"/>
    <property type="match status" value="1"/>
</dbReference>
<dbReference type="InterPro" id="IPR003607">
    <property type="entry name" value="HD/PDEase_dom"/>
</dbReference>
<feature type="binding site" evidence="3">
    <location>
        <position position="8"/>
    </location>
    <ligand>
        <name>Zn(2+)</name>
        <dbReference type="ChEBI" id="CHEBI:29105"/>
        <label>1</label>
    </ligand>
</feature>
<name>A0A1Y2BRL3_9FUNG</name>
<evidence type="ECO:0000256" key="2">
    <source>
        <dbReference type="ARBA" id="ARBA00022801"/>
    </source>
</evidence>
<dbReference type="AlphaFoldDB" id="A0A1Y2BRL3"/>
<dbReference type="Proteomes" id="UP000193642">
    <property type="component" value="Unassembled WGS sequence"/>
</dbReference>
<evidence type="ECO:0000313" key="6">
    <source>
        <dbReference type="Proteomes" id="UP000193642"/>
    </source>
</evidence>
<keyword evidence="2" id="KW-0378">Hydrolase</keyword>
<feature type="binding site" evidence="3">
    <location>
        <position position="9"/>
    </location>
    <ligand>
        <name>Zn(2+)</name>
        <dbReference type="ChEBI" id="CHEBI:29105"/>
        <label>1</label>
    </ligand>
</feature>
<dbReference type="GO" id="GO:0046872">
    <property type="term" value="F:metal ion binding"/>
    <property type="evidence" value="ECO:0007669"/>
    <property type="project" value="UniProtKB-KW"/>
</dbReference>
<dbReference type="CDD" id="cd00077">
    <property type="entry name" value="HDc"/>
    <property type="match status" value="1"/>
</dbReference>
<dbReference type="Pfam" id="PF00233">
    <property type="entry name" value="PDEase_I"/>
    <property type="match status" value="1"/>
</dbReference>
<sequence>IYLAAIIHDVDHPGVNNNFLSTTYDVRAILYNDKSVLENHHLATAFSMMSRHDLDFLGQLPRAEFKLLRETVIEMVLATDLSQHFGLLASFKNKVLLFPSFDPKESREDKIILLKILMKCADVSNPTKEWPIYFEWADRVLEEFMRQGDMEKSLNLPVSPFMDRDNINIPSSQIGFMDYVLLPLFEAVNKYIEIPHILGNLQANREHWFVDLVGYVLIPNEHIF</sequence>
<dbReference type="SUPFAM" id="SSF109604">
    <property type="entry name" value="HD-domain/PDEase-like"/>
    <property type="match status" value="1"/>
</dbReference>
<feature type="binding site" evidence="3">
    <location>
        <position position="122"/>
    </location>
    <ligand>
        <name>Zn(2+)</name>
        <dbReference type="ChEBI" id="CHEBI:29105"/>
        <label>1</label>
    </ligand>
</feature>
<gene>
    <name evidence="5" type="ORF">BCR33DRAFT_663552</name>
</gene>
<dbReference type="STRING" id="329046.A0A1Y2BRL3"/>
<feature type="binding site" evidence="3">
    <location>
        <position position="9"/>
    </location>
    <ligand>
        <name>Zn(2+)</name>
        <dbReference type="ChEBI" id="CHEBI:29105"/>
        <label>2</label>
    </ligand>
</feature>